<dbReference type="Proteomes" id="UP000785679">
    <property type="component" value="Unassembled WGS sequence"/>
</dbReference>
<dbReference type="AlphaFoldDB" id="A0A8J8STV3"/>
<proteinExistence type="predicted"/>
<feature type="domain" description="UVR" evidence="1">
    <location>
        <begin position="35"/>
        <end position="70"/>
    </location>
</feature>
<dbReference type="Gene3D" id="4.10.860.10">
    <property type="entry name" value="UVR domain"/>
    <property type="match status" value="1"/>
</dbReference>
<evidence type="ECO:0000259" key="1">
    <source>
        <dbReference type="PROSITE" id="PS50151"/>
    </source>
</evidence>
<protein>
    <recommendedName>
        <fullName evidence="1">UVR domain-containing protein</fullName>
    </recommendedName>
</protein>
<dbReference type="InterPro" id="IPR036876">
    <property type="entry name" value="UVR_dom_sf"/>
</dbReference>
<keyword evidence="3" id="KW-1185">Reference proteome</keyword>
<dbReference type="Pfam" id="PF02151">
    <property type="entry name" value="UVR"/>
    <property type="match status" value="1"/>
</dbReference>
<reference evidence="2" key="1">
    <citation type="submission" date="2019-06" db="EMBL/GenBank/DDBJ databases">
        <authorList>
            <person name="Zheng W."/>
        </authorList>
    </citation>
    <scope>NUCLEOTIDE SEQUENCE</scope>
    <source>
        <strain evidence="2">QDHG01</strain>
    </source>
</reference>
<sequence length="157" mass="18000">MDFKGGVQKAYIEKEMTDNLAADPIVQYMTKPELQKSIDKTKKDMAMAAKEMDFLLAAKLRDEMFALEKVMEERFNQSRADNAQLTIKNENITSLIFSTTLPMSDNQQELIESRELADSVLPMQIVNCQLSITQTQLEFGIKVFILRQQLQQTGKKE</sequence>
<name>A0A8J8STV3_HALGN</name>
<comment type="caution">
    <text evidence="2">The sequence shown here is derived from an EMBL/GenBank/DDBJ whole genome shotgun (WGS) entry which is preliminary data.</text>
</comment>
<dbReference type="EMBL" id="RRYP01036160">
    <property type="protein sequence ID" value="TNV67768.1"/>
    <property type="molecule type" value="Genomic_DNA"/>
</dbReference>
<organism evidence="2 3">
    <name type="scientific">Halteria grandinella</name>
    <dbReference type="NCBI Taxonomy" id="5974"/>
    <lineage>
        <taxon>Eukaryota</taxon>
        <taxon>Sar</taxon>
        <taxon>Alveolata</taxon>
        <taxon>Ciliophora</taxon>
        <taxon>Intramacronucleata</taxon>
        <taxon>Spirotrichea</taxon>
        <taxon>Stichotrichia</taxon>
        <taxon>Sporadotrichida</taxon>
        <taxon>Halteriidae</taxon>
        <taxon>Halteria</taxon>
    </lineage>
</organism>
<gene>
    <name evidence="2" type="ORF">FGO68_gene16522</name>
</gene>
<dbReference type="InterPro" id="IPR001943">
    <property type="entry name" value="UVR_dom"/>
</dbReference>
<evidence type="ECO:0000313" key="2">
    <source>
        <dbReference type="EMBL" id="TNV67768.1"/>
    </source>
</evidence>
<dbReference type="SUPFAM" id="SSF46600">
    <property type="entry name" value="C-terminal UvrC-binding domain of UvrB"/>
    <property type="match status" value="1"/>
</dbReference>
<accession>A0A8J8STV3</accession>
<evidence type="ECO:0000313" key="3">
    <source>
        <dbReference type="Proteomes" id="UP000785679"/>
    </source>
</evidence>
<dbReference type="PROSITE" id="PS50151">
    <property type="entry name" value="UVR"/>
    <property type="match status" value="1"/>
</dbReference>